<sequence>MHGTAGRAGSAVAVALLAAGCSAASPHRPAATASADAAVPATQPSSAPWVDPAQNLLAEDGFKLIARSGKQTLNGYQGTLAAHRDGGTVDTAIECQGVGKLTVTMGVTSFTFPCTKSPSGETNEDATGLFSAATDVYSVTAPSGVVWAVAVAWAPSTNVPQNS</sequence>
<gene>
    <name evidence="2" type="ORF">ABUW04_29250</name>
</gene>
<reference evidence="2 3" key="1">
    <citation type="submission" date="2024-06" db="EMBL/GenBank/DDBJ databases">
        <authorList>
            <person name="Lee S.D."/>
        </authorList>
    </citation>
    <scope>NUCLEOTIDE SEQUENCE [LARGE SCALE GENOMIC DNA]</scope>
    <source>
        <strain evidence="2 3">N1-10</strain>
    </source>
</reference>
<protein>
    <recommendedName>
        <fullName evidence="4">Lipoprotein</fullName>
    </recommendedName>
</protein>
<keyword evidence="3" id="KW-1185">Reference proteome</keyword>
<dbReference type="Proteomes" id="UP001592581">
    <property type="component" value="Unassembled WGS sequence"/>
</dbReference>
<comment type="caution">
    <text evidence="2">The sequence shown here is derived from an EMBL/GenBank/DDBJ whole genome shotgun (WGS) entry which is preliminary data.</text>
</comment>
<keyword evidence="1" id="KW-0732">Signal</keyword>
<dbReference type="PROSITE" id="PS51257">
    <property type="entry name" value="PROKAR_LIPOPROTEIN"/>
    <property type="match status" value="1"/>
</dbReference>
<feature type="signal peptide" evidence="1">
    <location>
        <begin position="1"/>
        <end position="23"/>
    </location>
</feature>
<dbReference type="RefSeq" id="WP_380567400.1">
    <property type="nucleotide sequence ID" value="NZ_JBEUKS010000012.1"/>
</dbReference>
<evidence type="ECO:0008006" key="4">
    <source>
        <dbReference type="Google" id="ProtNLM"/>
    </source>
</evidence>
<accession>A0ABV6XW94</accession>
<dbReference type="EMBL" id="JBEUKS010000012">
    <property type="protein sequence ID" value="MFC1442348.1"/>
    <property type="molecule type" value="Genomic_DNA"/>
</dbReference>
<organism evidence="2 3">
    <name type="scientific">Streptacidiphilus jeojiensis</name>
    <dbReference type="NCBI Taxonomy" id="3229225"/>
    <lineage>
        <taxon>Bacteria</taxon>
        <taxon>Bacillati</taxon>
        <taxon>Actinomycetota</taxon>
        <taxon>Actinomycetes</taxon>
        <taxon>Kitasatosporales</taxon>
        <taxon>Streptomycetaceae</taxon>
        <taxon>Streptacidiphilus</taxon>
    </lineage>
</organism>
<evidence type="ECO:0000256" key="1">
    <source>
        <dbReference type="SAM" id="SignalP"/>
    </source>
</evidence>
<evidence type="ECO:0000313" key="2">
    <source>
        <dbReference type="EMBL" id="MFC1442348.1"/>
    </source>
</evidence>
<evidence type="ECO:0000313" key="3">
    <source>
        <dbReference type="Proteomes" id="UP001592581"/>
    </source>
</evidence>
<proteinExistence type="predicted"/>
<name>A0ABV6XW94_9ACTN</name>
<feature type="chain" id="PRO_5046555630" description="Lipoprotein" evidence="1">
    <location>
        <begin position="24"/>
        <end position="163"/>
    </location>
</feature>